<name>A0A5J6MUL2_9PROT</name>
<dbReference type="Proteomes" id="UP000326202">
    <property type="component" value="Chromosome"/>
</dbReference>
<dbReference type="SMART" id="SM01204">
    <property type="entry name" value="FIST_C"/>
    <property type="match status" value="1"/>
</dbReference>
<dbReference type="KEGG" id="htq:FRZ44_50850"/>
<protein>
    <recommendedName>
        <fullName evidence="5">Histidine kinase</fullName>
    </recommendedName>
</protein>
<feature type="domain" description="FIST C-domain" evidence="2">
    <location>
        <begin position="208"/>
        <end position="348"/>
    </location>
</feature>
<feature type="domain" description="FIST" evidence="1">
    <location>
        <begin position="16"/>
        <end position="207"/>
    </location>
</feature>
<proteinExistence type="predicted"/>
<dbReference type="AlphaFoldDB" id="A0A5J6MUL2"/>
<dbReference type="RefSeq" id="WP_191908296.1">
    <property type="nucleotide sequence ID" value="NZ_CP042906.1"/>
</dbReference>
<dbReference type="InterPro" id="IPR019494">
    <property type="entry name" value="FIST_C"/>
</dbReference>
<evidence type="ECO:0008006" key="5">
    <source>
        <dbReference type="Google" id="ProtNLM"/>
    </source>
</evidence>
<keyword evidence="4" id="KW-1185">Reference proteome</keyword>
<evidence type="ECO:0000259" key="1">
    <source>
        <dbReference type="SMART" id="SM00897"/>
    </source>
</evidence>
<evidence type="ECO:0000313" key="4">
    <source>
        <dbReference type="Proteomes" id="UP000326202"/>
    </source>
</evidence>
<organism evidence="3 4">
    <name type="scientific">Hypericibacter terrae</name>
    <dbReference type="NCBI Taxonomy" id="2602015"/>
    <lineage>
        <taxon>Bacteria</taxon>
        <taxon>Pseudomonadati</taxon>
        <taxon>Pseudomonadota</taxon>
        <taxon>Alphaproteobacteria</taxon>
        <taxon>Rhodospirillales</taxon>
        <taxon>Dongiaceae</taxon>
        <taxon>Hypericibacter</taxon>
    </lineage>
</organism>
<evidence type="ECO:0000259" key="2">
    <source>
        <dbReference type="SMART" id="SM01204"/>
    </source>
</evidence>
<evidence type="ECO:0000313" key="3">
    <source>
        <dbReference type="EMBL" id="QEX19770.1"/>
    </source>
</evidence>
<dbReference type="Pfam" id="PF08495">
    <property type="entry name" value="FIST"/>
    <property type="match status" value="1"/>
</dbReference>
<dbReference type="SMART" id="SM00897">
    <property type="entry name" value="FIST"/>
    <property type="match status" value="1"/>
</dbReference>
<dbReference type="Pfam" id="PF10442">
    <property type="entry name" value="FIST_C"/>
    <property type="match status" value="1"/>
</dbReference>
<dbReference type="EMBL" id="CP042906">
    <property type="protein sequence ID" value="QEX19770.1"/>
    <property type="molecule type" value="Genomic_DNA"/>
</dbReference>
<dbReference type="InterPro" id="IPR013702">
    <property type="entry name" value="FIST_domain_N"/>
</dbReference>
<sequence>MVAQISERLDVAAHGDNIGLLYATDYLARHLGEILTELRQSTGIADWVGTVGIGIGAKLAGEAAVGHFDQPALVAMVGRLPPDSFRVFEPVHGAFGAFRREYGDWLARAHPLLGIVHGDPRNPLAPSIVTDLAEVTGSFLVGGMTSSRAGIFPQVAQRVVEGGFSGVLFAAGVGAATGLTQSCAPIGPPHRVTGAARNLLTEVDGRPALAVLKEELAPHSEASLERIGWDCYVGLEDHIGTGTSLMAHGILGADPDRGWLALDRTVQIGANLSFMRLSREAAEADLRAMLARVVPQGQRTAKGAVYFSCTRRGPQLFGSAEEEFGIIGGSLGAVPVIGFFGSAEICYNRIRSFTGVLAVFF</sequence>
<accession>A0A5J6MUL2</accession>
<reference evidence="3 4" key="1">
    <citation type="submission" date="2019-08" db="EMBL/GenBank/DDBJ databases">
        <title>Hyperibacter terrae gen. nov., sp. nov. and Hyperibacter viscosus sp. nov., two new members in the family Rhodospirillaceae isolated from the rhizosphere of Hypericum perforatum.</title>
        <authorList>
            <person name="Noviana Z."/>
        </authorList>
    </citation>
    <scope>NUCLEOTIDE SEQUENCE [LARGE SCALE GENOMIC DNA]</scope>
    <source>
        <strain evidence="3 4">R5913</strain>
    </source>
</reference>
<gene>
    <name evidence="3" type="ORF">FRZ44_50850</name>
</gene>